<name>A0ACB9Y9M6_PLABR</name>
<proteinExistence type="predicted"/>
<protein>
    <submittedName>
        <fullName evidence="1">PIR protein</fullName>
    </submittedName>
</protein>
<evidence type="ECO:0000313" key="1">
    <source>
        <dbReference type="EMBL" id="KAI4837662.1"/>
    </source>
</evidence>
<dbReference type="EMBL" id="CM043778">
    <property type="protein sequence ID" value="KAI4837662.1"/>
    <property type="molecule type" value="Genomic_DNA"/>
</dbReference>
<reference evidence="1" key="1">
    <citation type="submission" date="2022-06" db="EMBL/GenBank/DDBJ databases">
        <title>The First Complete Genome of the Simian Malaria Parasite Plasmodium brasilianum.</title>
        <authorList>
            <person name="Bajic M."/>
            <person name="Ravishankar S."/>
        </authorList>
    </citation>
    <scope>NUCLEOTIDE SEQUENCE</scope>
    <source>
        <strain evidence="1">Bolivian I</strain>
    </source>
</reference>
<organism evidence="1 2">
    <name type="scientific">Plasmodium brasilianum</name>
    <dbReference type="NCBI Taxonomy" id="5824"/>
    <lineage>
        <taxon>Eukaryota</taxon>
        <taxon>Sar</taxon>
        <taxon>Alveolata</taxon>
        <taxon>Apicomplexa</taxon>
        <taxon>Aconoidasida</taxon>
        <taxon>Haemosporida</taxon>
        <taxon>Plasmodiidae</taxon>
        <taxon>Plasmodium</taxon>
        <taxon>Plasmodium (Plasmodium)</taxon>
    </lineage>
</organism>
<evidence type="ECO:0000313" key="2">
    <source>
        <dbReference type="Proteomes" id="UP001056978"/>
    </source>
</evidence>
<accession>A0ACB9Y9M6</accession>
<comment type="caution">
    <text evidence="1">The sequence shown here is derived from an EMBL/GenBank/DDBJ whole genome shotgun (WGS) entry which is preliminary data.</text>
</comment>
<gene>
    <name evidence="1" type="ORF">MKS88_003075</name>
</gene>
<keyword evidence="2" id="KW-1185">Reference proteome</keyword>
<sequence>MPGILQESFIQSLPSKIYYRKKFESTYNYCFAFEDNSEFPEKKAQLNNYEKIKSVQDKLLSALCYVALTLDDKDCKGQCHNLYYWLGNELLLSKLEEDSFSKVIGILNDISNILYERGKCKCTFFKDTNKETFEKMKIAYDYCKDHVSIKSTLEKHNNMCNNKFSAYLVNADNTYNELYDCAKTRFDPYIMQLKNHIPSCFNEKLSRLTCIINEVSAEKQVSSPYNTAHIDQEFVINPSTFGSSQILPYIVIPFIVIFFLGFLLYKFTPIWSWMHTRILKKKSSRRNLEDTDTLELTEYMYEQRKSNLDRRQLNVAYYAT</sequence>
<dbReference type="Proteomes" id="UP001056978">
    <property type="component" value="Chromosome 10"/>
</dbReference>